<feature type="region of interest" description="Disordered" evidence="1">
    <location>
        <begin position="1"/>
        <end position="27"/>
    </location>
</feature>
<reference evidence="3 5" key="1">
    <citation type="submission" date="2015-07" db="EMBL/GenBank/DDBJ databases">
        <title>Draft Genome Sequence of Streptomyces antibioticus, IMRU 3720 reveals insights in the evolution of actinomycin biosynthetic gene clusters in Streptomyces.</title>
        <authorList>
            <person name="Crnovcic I."/>
            <person name="Ruckert C."/>
            <person name="Kalinowksi J."/>
            <person name="Keller U."/>
        </authorList>
    </citation>
    <scope>NUCLEOTIDE SEQUENCE [LARGE SCALE GENOMIC DNA]</scope>
    <source>
        <strain evidence="3 5">DSM 41481</strain>
    </source>
</reference>
<evidence type="ECO:0000313" key="3">
    <source>
        <dbReference type="EMBL" id="OOQ47162.1"/>
    </source>
</evidence>
<feature type="compositionally biased region" description="Basic and acidic residues" evidence="1">
    <location>
        <begin position="1"/>
        <end position="10"/>
    </location>
</feature>
<feature type="compositionally biased region" description="Acidic residues" evidence="1">
    <location>
        <begin position="252"/>
        <end position="261"/>
    </location>
</feature>
<name>A0AAE6YCC9_STRAT</name>
<organism evidence="4 6">
    <name type="scientific">Streptomyces antibioticus</name>
    <dbReference type="NCBI Taxonomy" id="1890"/>
    <lineage>
        <taxon>Bacteria</taxon>
        <taxon>Bacillati</taxon>
        <taxon>Actinomycetota</taxon>
        <taxon>Actinomycetes</taxon>
        <taxon>Kitasatosporales</taxon>
        <taxon>Streptomycetaceae</taxon>
        <taxon>Streptomyces</taxon>
    </lineage>
</organism>
<dbReference type="PROSITE" id="PS50112">
    <property type="entry name" value="PAS"/>
    <property type="match status" value="1"/>
</dbReference>
<accession>A0AAE6YCC9</accession>
<evidence type="ECO:0000313" key="6">
    <source>
        <dbReference type="Proteomes" id="UP000502504"/>
    </source>
</evidence>
<evidence type="ECO:0000259" key="2">
    <source>
        <dbReference type="PROSITE" id="PS50112"/>
    </source>
</evidence>
<dbReference type="InterPro" id="IPR013767">
    <property type="entry name" value="PAS_fold"/>
</dbReference>
<dbReference type="EMBL" id="LHQL01000014">
    <property type="protein sequence ID" value="OOQ47162.1"/>
    <property type="molecule type" value="Genomic_DNA"/>
</dbReference>
<dbReference type="GO" id="GO:0006355">
    <property type="term" value="P:regulation of DNA-templated transcription"/>
    <property type="evidence" value="ECO:0007669"/>
    <property type="project" value="InterPro"/>
</dbReference>
<evidence type="ECO:0000256" key="1">
    <source>
        <dbReference type="SAM" id="MobiDB-lite"/>
    </source>
</evidence>
<proteinExistence type="predicted"/>
<protein>
    <submittedName>
        <fullName evidence="4">PAS domain-containing protein</fullName>
    </submittedName>
</protein>
<keyword evidence="5" id="KW-1185">Reference proteome</keyword>
<sequence length="295" mass="30981">MDRGTERDAPPRGTADDATGDGTGSAGRVPLAAVVVDREGLVSHWSTGARRLFGVPEAEAIGRPALDLLPVSGALPDPDDDPPYGAYDAYDGLGPGLEPSLDRGLGHPAAGRARLTVPERDRVDVLWWAYPLVGPGPERLLVLAADAGALHRADVVGGAAVEHIAPGFALHTDVPDAEDFARRLPEMLPGMSAGAGARIAAQILELGYPVMEFSQNERVAVTPDWGVARRAERGGRRERTVRTVTEGRPPPDDSDTSDDPDGSDRSDGDLTDLEHPALRARLAFVAGPGPWPAGC</sequence>
<dbReference type="Proteomes" id="UP000502504">
    <property type="component" value="Chromosome"/>
</dbReference>
<gene>
    <name evidence="3" type="ORF">AFM16_30835</name>
    <name evidence="4" type="ORF">HCX60_31380</name>
</gene>
<dbReference type="EMBL" id="CP050692">
    <property type="protein sequence ID" value="QIT47475.1"/>
    <property type="molecule type" value="Genomic_DNA"/>
</dbReference>
<dbReference type="Pfam" id="PF00989">
    <property type="entry name" value="PAS"/>
    <property type="match status" value="1"/>
</dbReference>
<dbReference type="AlphaFoldDB" id="A0AAE6YCC9"/>
<evidence type="ECO:0000313" key="5">
    <source>
        <dbReference type="Proteomes" id="UP000190306"/>
    </source>
</evidence>
<dbReference type="Proteomes" id="UP000190306">
    <property type="component" value="Chromosome"/>
</dbReference>
<dbReference type="InterPro" id="IPR035965">
    <property type="entry name" value="PAS-like_dom_sf"/>
</dbReference>
<reference evidence="4 6" key="2">
    <citation type="submission" date="2020-03" db="EMBL/GenBank/DDBJ databases">
        <title>Is there a link between lipid content and antibiotic production in Streptomyces?</title>
        <authorList>
            <person name="David M."/>
            <person name="Lejeune C."/>
            <person name="Abreu S."/>
            <person name="Thibessard A."/>
            <person name="Leblond P."/>
            <person name="Chaminade P."/>
            <person name="Virolle M.-J."/>
        </authorList>
    </citation>
    <scope>NUCLEOTIDE SEQUENCE [LARGE SCALE GENOMIC DNA]</scope>
    <source>
        <strain evidence="4 6">DSM 41481</strain>
    </source>
</reference>
<feature type="compositionally biased region" description="Basic and acidic residues" evidence="1">
    <location>
        <begin position="231"/>
        <end position="241"/>
    </location>
</feature>
<feature type="region of interest" description="Disordered" evidence="1">
    <location>
        <begin position="231"/>
        <end position="274"/>
    </location>
</feature>
<dbReference type="InterPro" id="IPR000014">
    <property type="entry name" value="PAS"/>
</dbReference>
<feature type="domain" description="PAS" evidence="2">
    <location>
        <begin position="34"/>
        <end position="66"/>
    </location>
</feature>
<feature type="compositionally biased region" description="Basic and acidic residues" evidence="1">
    <location>
        <begin position="262"/>
        <end position="274"/>
    </location>
</feature>
<dbReference type="Gene3D" id="3.30.450.20">
    <property type="entry name" value="PAS domain"/>
    <property type="match status" value="1"/>
</dbReference>
<dbReference type="SUPFAM" id="SSF55785">
    <property type="entry name" value="PYP-like sensor domain (PAS domain)"/>
    <property type="match status" value="1"/>
</dbReference>
<evidence type="ECO:0000313" key="4">
    <source>
        <dbReference type="EMBL" id="QIT47475.1"/>
    </source>
</evidence>
<dbReference type="CDD" id="cd00130">
    <property type="entry name" value="PAS"/>
    <property type="match status" value="1"/>
</dbReference>